<dbReference type="OrthoDB" id="9814495at2"/>
<dbReference type="PROSITE" id="PS50043">
    <property type="entry name" value="HTH_LUXR_2"/>
    <property type="match status" value="1"/>
</dbReference>
<dbReference type="CDD" id="cd06170">
    <property type="entry name" value="LuxR_C_like"/>
    <property type="match status" value="1"/>
</dbReference>
<evidence type="ECO:0000259" key="3">
    <source>
        <dbReference type="PROSITE" id="PS50043"/>
    </source>
</evidence>
<dbReference type="SUPFAM" id="SSF52172">
    <property type="entry name" value="CheY-like"/>
    <property type="match status" value="1"/>
</dbReference>
<dbReference type="PRINTS" id="PR00038">
    <property type="entry name" value="HTHLUXR"/>
</dbReference>
<evidence type="ECO:0000256" key="1">
    <source>
        <dbReference type="ARBA" id="ARBA00023125"/>
    </source>
</evidence>
<dbReference type="Proteomes" id="UP000471147">
    <property type="component" value="Unassembled WGS sequence"/>
</dbReference>
<proteinExistence type="predicted"/>
<dbReference type="Pfam" id="PF00196">
    <property type="entry name" value="GerE"/>
    <property type="match status" value="1"/>
</dbReference>
<keyword evidence="1" id="KW-0238">DNA-binding</keyword>
<dbReference type="GO" id="GO:0003677">
    <property type="term" value="F:DNA binding"/>
    <property type="evidence" value="ECO:0007669"/>
    <property type="project" value="UniProtKB-KW"/>
</dbReference>
<feature type="domain" description="HTH luxR-type" evidence="3">
    <location>
        <begin position="151"/>
        <end position="216"/>
    </location>
</feature>
<evidence type="ECO:0000259" key="4">
    <source>
        <dbReference type="PROSITE" id="PS50110"/>
    </source>
</evidence>
<comment type="caution">
    <text evidence="5">The sequence shown here is derived from an EMBL/GenBank/DDBJ whole genome shotgun (WGS) entry which is preliminary data.</text>
</comment>
<dbReference type="GO" id="GO:0000160">
    <property type="term" value="P:phosphorelay signal transduction system"/>
    <property type="evidence" value="ECO:0007669"/>
    <property type="project" value="InterPro"/>
</dbReference>
<gene>
    <name evidence="5" type="ORF">EUU23_11085</name>
</gene>
<feature type="modified residue" description="4-aspartylphosphate" evidence="2">
    <location>
        <position position="58"/>
    </location>
</feature>
<dbReference type="PROSITE" id="PS50110">
    <property type="entry name" value="RESPONSE_REGULATORY"/>
    <property type="match status" value="1"/>
</dbReference>
<evidence type="ECO:0000313" key="5">
    <source>
        <dbReference type="EMBL" id="MVZ98238.1"/>
    </source>
</evidence>
<protein>
    <submittedName>
        <fullName evidence="5">Response regulator transcription factor</fullName>
    </submittedName>
</protein>
<dbReference type="RefSeq" id="WP_160354175.1">
    <property type="nucleotide sequence ID" value="NZ_SDWJ01000002.1"/>
</dbReference>
<dbReference type="EMBL" id="SDWJ01000002">
    <property type="protein sequence ID" value="MVZ98238.1"/>
    <property type="molecule type" value="Genomic_DNA"/>
</dbReference>
<dbReference type="SMART" id="SM00421">
    <property type="entry name" value="HTH_LUXR"/>
    <property type="match status" value="1"/>
</dbReference>
<dbReference type="PROSITE" id="PS00622">
    <property type="entry name" value="HTH_LUXR_1"/>
    <property type="match status" value="1"/>
</dbReference>
<name>A0A6I4M6E7_9SPHN</name>
<dbReference type="InterPro" id="IPR001789">
    <property type="entry name" value="Sig_transdc_resp-reg_receiver"/>
</dbReference>
<dbReference type="AlphaFoldDB" id="A0A6I4M6E7"/>
<dbReference type="GO" id="GO:0006355">
    <property type="term" value="P:regulation of DNA-templated transcription"/>
    <property type="evidence" value="ECO:0007669"/>
    <property type="project" value="InterPro"/>
</dbReference>
<organism evidence="5 6">
    <name type="scientific">Sphingorhabdus profundilacus</name>
    <dbReference type="NCBI Taxonomy" id="2509718"/>
    <lineage>
        <taxon>Bacteria</taxon>
        <taxon>Pseudomonadati</taxon>
        <taxon>Pseudomonadota</taxon>
        <taxon>Alphaproteobacteria</taxon>
        <taxon>Sphingomonadales</taxon>
        <taxon>Sphingomonadaceae</taxon>
        <taxon>Sphingorhabdus</taxon>
    </lineage>
</organism>
<sequence length="241" mass="26754">MIDTVLSAVVVGKNSLAREGLRRILAEENFSVQASVESGTSFLLANAEDESPNLFILDNSTTDHLESELEALNTSFPKSRKVVLSDQFDLEEVVDAFKFGVDGYIVKEISCEALMKSLRLVAMGEKVMPSQLAKHLSGMEERSQAPQLARNPDVSRILSEREITTLRYLLVGHANKVIARRLEISEATVKVYVKAILRKLRVSNRTQAAIWAFNNGVQVVADDVKELDDDMNFDDVQVAAE</sequence>
<dbReference type="PANTHER" id="PTHR43214">
    <property type="entry name" value="TWO-COMPONENT RESPONSE REGULATOR"/>
    <property type="match status" value="1"/>
</dbReference>
<evidence type="ECO:0000313" key="6">
    <source>
        <dbReference type="Proteomes" id="UP000471147"/>
    </source>
</evidence>
<keyword evidence="2" id="KW-0597">Phosphoprotein</keyword>
<dbReference type="InterPro" id="IPR000792">
    <property type="entry name" value="Tscrpt_reg_LuxR_C"/>
</dbReference>
<feature type="domain" description="Response regulatory" evidence="4">
    <location>
        <begin position="7"/>
        <end position="122"/>
    </location>
</feature>
<reference evidence="5 6" key="1">
    <citation type="submission" date="2019-01" db="EMBL/GenBank/DDBJ databases">
        <title>Sphingorhabdus lacus sp.nov., isolated from an oligotrophic freshwater lake.</title>
        <authorList>
            <person name="Park M."/>
        </authorList>
    </citation>
    <scope>NUCLEOTIDE SEQUENCE [LARGE SCALE GENOMIC DNA]</scope>
    <source>
        <strain evidence="5 6">IMCC26285</strain>
    </source>
</reference>
<dbReference type="Gene3D" id="3.40.50.2300">
    <property type="match status" value="1"/>
</dbReference>
<dbReference type="SUPFAM" id="SSF46894">
    <property type="entry name" value="C-terminal effector domain of the bipartite response regulators"/>
    <property type="match status" value="1"/>
</dbReference>
<dbReference type="InterPro" id="IPR011006">
    <property type="entry name" value="CheY-like_superfamily"/>
</dbReference>
<dbReference type="InterPro" id="IPR039420">
    <property type="entry name" value="WalR-like"/>
</dbReference>
<dbReference type="InterPro" id="IPR016032">
    <property type="entry name" value="Sig_transdc_resp-reg_C-effctor"/>
</dbReference>
<evidence type="ECO:0000256" key="2">
    <source>
        <dbReference type="PROSITE-ProRule" id="PRU00169"/>
    </source>
</evidence>
<accession>A0A6I4M6E7</accession>
<keyword evidence="6" id="KW-1185">Reference proteome</keyword>
<dbReference type="PANTHER" id="PTHR43214:SF42">
    <property type="entry name" value="TRANSCRIPTIONAL REGULATORY PROTEIN DESR"/>
    <property type="match status" value="1"/>
</dbReference>